<keyword evidence="4 6" id="KW-0378">Hydrolase</keyword>
<dbReference type="GO" id="GO:0008236">
    <property type="term" value="F:serine-type peptidase activity"/>
    <property type="evidence" value="ECO:0007669"/>
    <property type="project" value="UniProtKB-KW"/>
</dbReference>
<dbReference type="STRING" id="75743.A0A401QCT3"/>
<dbReference type="GO" id="GO:0006508">
    <property type="term" value="P:proteolysis"/>
    <property type="evidence" value="ECO:0007669"/>
    <property type="project" value="UniProtKB-KW"/>
</dbReference>
<comment type="similarity">
    <text evidence="1 6">Belongs to the peptidase S1B family.</text>
</comment>
<keyword evidence="9" id="KW-1185">Reference proteome</keyword>
<evidence type="ECO:0000256" key="6">
    <source>
        <dbReference type="RuleBase" id="RU004296"/>
    </source>
</evidence>
<dbReference type="PANTHER" id="PTHR14389">
    <property type="entry name" value="SI:CH1073-475A24.1"/>
    <property type="match status" value="1"/>
</dbReference>
<evidence type="ECO:0000313" key="9">
    <source>
        <dbReference type="Proteomes" id="UP000288216"/>
    </source>
</evidence>
<dbReference type="InterPro" id="IPR008256">
    <property type="entry name" value="Peptidase_S1B"/>
</dbReference>
<evidence type="ECO:0000256" key="7">
    <source>
        <dbReference type="SAM" id="MobiDB-lite"/>
    </source>
</evidence>
<keyword evidence="3" id="KW-0732">Signal</keyword>
<evidence type="ECO:0000256" key="3">
    <source>
        <dbReference type="ARBA" id="ARBA00022729"/>
    </source>
</evidence>
<dbReference type="GO" id="GO:0005634">
    <property type="term" value="C:nucleus"/>
    <property type="evidence" value="ECO:0007669"/>
    <property type="project" value="TreeGrafter"/>
</dbReference>
<dbReference type="OMA" id="IMMGGEK"/>
<accession>A0A401QCT3</accession>
<feature type="region of interest" description="Disordered" evidence="7">
    <location>
        <begin position="214"/>
        <end position="233"/>
    </location>
</feature>
<reference evidence="8 9" key="1">
    <citation type="journal article" date="2018" name="Nat. Ecol. Evol.">
        <title>Shark genomes provide insights into elasmobranch evolution and the origin of vertebrates.</title>
        <authorList>
            <person name="Hara Y"/>
            <person name="Yamaguchi K"/>
            <person name="Onimaru K"/>
            <person name="Kadota M"/>
            <person name="Koyanagi M"/>
            <person name="Keeley SD"/>
            <person name="Tatsumi K"/>
            <person name="Tanaka K"/>
            <person name="Motone F"/>
            <person name="Kageyama Y"/>
            <person name="Nozu R"/>
            <person name="Adachi N"/>
            <person name="Nishimura O"/>
            <person name="Nakagawa R"/>
            <person name="Tanegashima C"/>
            <person name="Kiyatake I"/>
            <person name="Matsumoto R"/>
            <person name="Murakumo K"/>
            <person name="Nishida K"/>
            <person name="Terakita A"/>
            <person name="Kuratani S"/>
            <person name="Sato K"/>
            <person name="Hyodo S Kuraku.S."/>
        </authorList>
    </citation>
    <scope>NUCLEOTIDE SEQUENCE [LARGE SCALE GENOMIC DNA]</scope>
</reference>
<evidence type="ECO:0000256" key="4">
    <source>
        <dbReference type="ARBA" id="ARBA00022801"/>
    </source>
</evidence>
<dbReference type="GO" id="GO:0000785">
    <property type="term" value="C:chromatin"/>
    <property type="evidence" value="ECO:0007669"/>
    <property type="project" value="TreeGrafter"/>
</dbReference>
<proteinExistence type="inferred from homology"/>
<evidence type="ECO:0000256" key="2">
    <source>
        <dbReference type="ARBA" id="ARBA00022670"/>
    </source>
</evidence>
<dbReference type="EC" id="3.4.21.-" evidence="6"/>
<keyword evidence="5 6" id="KW-0720">Serine protease</keyword>
<dbReference type="EMBL" id="BFAA01031821">
    <property type="protein sequence ID" value="GCB83190.1"/>
    <property type="molecule type" value="Genomic_DNA"/>
</dbReference>
<dbReference type="OrthoDB" id="10025068at2759"/>
<dbReference type="PRINTS" id="PR00839">
    <property type="entry name" value="V8PROTEASE"/>
</dbReference>
<organism evidence="8 9">
    <name type="scientific">Scyliorhinus torazame</name>
    <name type="common">Cloudy catshark</name>
    <name type="synonym">Catulus torazame</name>
    <dbReference type="NCBI Taxonomy" id="75743"/>
    <lineage>
        <taxon>Eukaryota</taxon>
        <taxon>Metazoa</taxon>
        <taxon>Chordata</taxon>
        <taxon>Craniata</taxon>
        <taxon>Vertebrata</taxon>
        <taxon>Chondrichthyes</taxon>
        <taxon>Elasmobranchii</taxon>
        <taxon>Galeomorphii</taxon>
        <taxon>Galeoidea</taxon>
        <taxon>Carcharhiniformes</taxon>
        <taxon>Scyliorhinidae</taxon>
        <taxon>Scyliorhinus</taxon>
    </lineage>
</organism>
<sequence length="546" mass="61094">MQAAPAGQVTKHSEEDSVKEFTFNFQKCCTQHVARGKLDDNLYSVLMSSEAFKEEQGKNEGKIFDFIGKKEVEGSVNLGMPCKYLPDNAHFEVIFSRENNELYYRADSSSSTKCVTFYIRSTGKSAGNYGTAPKPIIRSESLRRSGHDLCVYAFAGETIREAVCKDGRFLPKLEKLQWNLMEGQKSWQSTHTVNKLYNKHFELKLSSKIFKAGNKADNTSPKEKQAEENVPGEGNDLLRELVEQVDQSLGKRKGTKKGIGKNWDLLKVEFGKVTSDGVPITVHEMLVRLSGAVGFIKWDNNGIKGAASCFHLGGGRILTCYHVVKMIVGDGAPENEWEAIIAKSTQVTFTYKEDNPTGGWYEVKPWFKVYSSDLDYAVLRLRDDQRSQLPPAVSPTVNPPPSNGVVYIIGHPDGARKSTDTCIVISHGQRNVGYYVQVFTKYSFQEIKSPDRITYNTCFFHGASGSPVFNSFGQLVGMHAGGYMYKIGSKMNSVIEFGLAIASIAAHMDKHHREFDRSFFFTSQNETQDKQNVPANDQQEVQMDTE</sequence>
<keyword evidence="2 6" id="KW-0645">Protease</keyword>
<evidence type="ECO:0000256" key="1">
    <source>
        <dbReference type="ARBA" id="ARBA00008764"/>
    </source>
</evidence>
<dbReference type="InterPro" id="IPR009003">
    <property type="entry name" value="Peptidase_S1_PA"/>
</dbReference>
<name>A0A401QCT3_SCYTO</name>
<dbReference type="PANTHER" id="PTHR14389:SF3">
    <property type="entry name" value="PROTEIN FAM111A-LIKE"/>
    <property type="match status" value="1"/>
</dbReference>
<evidence type="ECO:0000313" key="8">
    <source>
        <dbReference type="EMBL" id="GCB83190.1"/>
    </source>
</evidence>
<feature type="region of interest" description="Disordered" evidence="7">
    <location>
        <begin position="526"/>
        <end position="546"/>
    </location>
</feature>
<comment type="caution">
    <text evidence="8">The sequence shown here is derived from an EMBL/GenBank/DDBJ whole genome shotgun (WGS) entry which is preliminary data.</text>
</comment>
<evidence type="ECO:0000256" key="5">
    <source>
        <dbReference type="ARBA" id="ARBA00022825"/>
    </source>
</evidence>
<dbReference type="InterPro" id="IPR043504">
    <property type="entry name" value="Peptidase_S1_PA_chymotrypsin"/>
</dbReference>
<gene>
    <name evidence="8" type="ORF">scyTo_0023650</name>
</gene>
<dbReference type="Proteomes" id="UP000288216">
    <property type="component" value="Unassembled WGS sequence"/>
</dbReference>
<dbReference type="Pfam" id="PF13365">
    <property type="entry name" value="Trypsin_2"/>
    <property type="match status" value="1"/>
</dbReference>
<dbReference type="Gene3D" id="2.40.10.10">
    <property type="entry name" value="Trypsin-like serine proteases"/>
    <property type="match status" value="2"/>
</dbReference>
<protein>
    <recommendedName>
        <fullName evidence="6">Serine protease</fullName>
        <ecNumber evidence="6">3.4.21.-</ecNumber>
    </recommendedName>
</protein>
<dbReference type="AlphaFoldDB" id="A0A401QCT3"/>
<dbReference type="SUPFAM" id="SSF50494">
    <property type="entry name" value="Trypsin-like serine proteases"/>
    <property type="match status" value="1"/>
</dbReference>
<dbReference type="GO" id="GO:0006260">
    <property type="term" value="P:DNA replication"/>
    <property type="evidence" value="ECO:0007669"/>
    <property type="project" value="TreeGrafter"/>
</dbReference>